<gene>
    <name evidence="1" type="ORF">ALP33_100340</name>
</gene>
<organism evidence="1 2">
    <name type="scientific">Pseudomonas amygdali pv. lachrymans</name>
    <name type="common">Pseudomonas syringae pv. lachrymans</name>
    <dbReference type="NCBI Taxonomy" id="53707"/>
    <lineage>
        <taxon>Bacteria</taxon>
        <taxon>Pseudomonadati</taxon>
        <taxon>Pseudomonadota</taxon>
        <taxon>Gammaproteobacteria</taxon>
        <taxon>Pseudomonadales</taxon>
        <taxon>Pseudomonadaceae</taxon>
        <taxon>Pseudomonas</taxon>
        <taxon>Pseudomonas amygdali</taxon>
    </lineage>
</organism>
<dbReference type="EMBL" id="RBTW01000050">
    <property type="protein sequence ID" value="RMU22103.1"/>
    <property type="molecule type" value="Genomic_DNA"/>
</dbReference>
<sequence>MVDIHHRSVPVTARLLLICPSTCRVGDAPTLEVSMKLHKVLTIGGTVMPLVNDDVRLDLKSPGRATFTIKAGVTVKGLVTFDIGYNEAVLQRHFIGYVERCTATNGIEQVVLCRELAAVLATPLPMNLRHVDLRAVLADIGGKTGLRFRVPDQAYTRTKMPFFYNLAAGYQALDSMERVFGIKDFIWQQQGDGEIYVGAWADSFYGARSPLQLLVNLFDGYQGSQSAMIAALPGLRPGVSINQGERITNVTLA</sequence>
<protein>
    <submittedName>
        <fullName evidence="1">Prophage PssSM-01, Orf2</fullName>
    </submittedName>
</protein>
<dbReference type="Proteomes" id="UP000271817">
    <property type="component" value="Unassembled WGS sequence"/>
</dbReference>
<name>A0AB37RAB6_PSEAV</name>
<comment type="caution">
    <text evidence="1">The sequence shown here is derived from an EMBL/GenBank/DDBJ whole genome shotgun (WGS) entry which is preliminary data.</text>
</comment>
<proteinExistence type="predicted"/>
<feature type="non-terminal residue" evidence="1">
    <location>
        <position position="253"/>
    </location>
</feature>
<dbReference type="AlphaFoldDB" id="A0AB37RAB6"/>
<reference evidence="1 2" key="1">
    <citation type="submission" date="2018-08" db="EMBL/GenBank/DDBJ databases">
        <title>Recombination of ecologically and evolutionarily significant loci maintains genetic cohesion in the Pseudomonas syringae species complex.</title>
        <authorList>
            <person name="Dillon M."/>
            <person name="Thakur S."/>
            <person name="Almeida R.N.D."/>
            <person name="Weir B.S."/>
            <person name="Guttman D.S."/>
        </authorList>
    </citation>
    <scope>NUCLEOTIDE SEQUENCE [LARGE SCALE GENOMIC DNA]</scope>
    <source>
        <strain evidence="1 2">ICMP 3402</strain>
    </source>
</reference>
<evidence type="ECO:0000313" key="1">
    <source>
        <dbReference type="EMBL" id="RMU22103.1"/>
    </source>
</evidence>
<evidence type="ECO:0000313" key="2">
    <source>
        <dbReference type="Proteomes" id="UP000271817"/>
    </source>
</evidence>
<accession>A0AB37RAB6</accession>